<organism evidence="8 9">
    <name type="scientific">Phytophthora cactorum</name>
    <dbReference type="NCBI Taxonomy" id="29920"/>
    <lineage>
        <taxon>Eukaryota</taxon>
        <taxon>Sar</taxon>
        <taxon>Stramenopiles</taxon>
        <taxon>Oomycota</taxon>
        <taxon>Peronosporomycetes</taxon>
        <taxon>Peronosporales</taxon>
        <taxon>Peronosporaceae</taxon>
        <taxon>Phytophthora</taxon>
    </lineage>
</organism>
<protein>
    <submittedName>
        <fullName evidence="8">Uncharacterized protein</fullName>
    </submittedName>
</protein>
<sequence>MTVIQDAAGWSPTSDTTIHPPTRAAAKAATSMVAKERVVAHATDNPTICRVRQLPREEQEVDMQGSDELCTALDSA</sequence>
<reference evidence="2" key="2">
    <citation type="submission" date="2018-10" db="EMBL/GenBank/DDBJ databases">
        <title>Effector identification in a new, highly contiguous assembly of the strawberry crown rot pathogen Phytophthora cactorum.</title>
        <authorList>
            <person name="Armitage A.D."/>
            <person name="Nellist C.F."/>
            <person name="Bates H."/>
            <person name="Vickerstaff R.J."/>
            <person name="Harrison R.J."/>
        </authorList>
    </citation>
    <scope>NUCLEOTIDE SEQUENCE</scope>
    <source>
        <strain evidence="2">15-7</strain>
        <strain evidence="3">4032</strain>
        <strain evidence="4">4040</strain>
        <strain evidence="5">P415</strain>
        <strain evidence="6">P421</strain>
    </source>
</reference>
<gene>
    <name evidence="7" type="ORF">JG687_00011966</name>
    <name evidence="8" type="ORF">PC110_g16449</name>
    <name evidence="2" type="ORF">PC113_g7045</name>
    <name evidence="3" type="ORF">PC115_g15543</name>
    <name evidence="4" type="ORF">PC117_g17055</name>
    <name evidence="5" type="ORF">PC118_g7316</name>
    <name evidence="6" type="ORF">PC129_g6713</name>
</gene>
<evidence type="ECO:0000313" key="8">
    <source>
        <dbReference type="EMBL" id="RAW27149.1"/>
    </source>
</evidence>
<evidence type="ECO:0000313" key="6">
    <source>
        <dbReference type="EMBL" id="KAG3222584.1"/>
    </source>
</evidence>
<evidence type="ECO:0000313" key="9">
    <source>
        <dbReference type="Proteomes" id="UP000251314"/>
    </source>
</evidence>
<reference evidence="8 9" key="1">
    <citation type="submission" date="2018-01" db="EMBL/GenBank/DDBJ databases">
        <title>Draft genome of the strawberry crown rot pathogen Phytophthora cactorum.</title>
        <authorList>
            <person name="Armitage A.D."/>
            <person name="Lysoe E."/>
            <person name="Nellist C.F."/>
            <person name="Harrison R.J."/>
            <person name="Brurberg M.B."/>
        </authorList>
    </citation>
    <scope>NUCLEOTIDE SEQUENCE [LARGE SCALE GENOMIC DNA]</scope>
    <source>
        <strain evidence="8 9">10300</strain>
    </source>
</reference>
<dbReference type="EMBL" id="RCMV01000175">
    <property type="protein sequence ID" value="KAG3222584.1"/>
    <property type="molecule type" value="Genomic_DNA"/>
</dbReference>
<evidence type="ECO:0000313" key="5">
    <source>
        <dbReference type="EMBL" id="KAG2987363.1"/>
    </source>
</evidence>
<dbReference type="OrthoDB" id="104503at2759"/>
<keyword evidence="9" id="KW-1185">Reference proteome</keyword>
<dbReference type="AlphaFoldDB" id="A0A329RSC2"/>
<dbReference type="EMBL" id="MJFZ01000586">
    <property type="protein sequence ID" value="RAW27149.1"/>
    <property type="molecule type" value="Genomic_DNA"/>
</dbReference>
<evidence type="ECO:0000313" key="4">
    <source>
        <dbReference type="EMBL" id="KAG2918483.1"/>
    </source>
</evidence>
<dbReference type="Proteomes" id="UP000774804">
    <property type="component" value="Unassembled WGS sequence"/>
</dbReference>
<dbReference type="Proteomes" id="UP000697107">
    <property type="component" value="Unassembled WGS sequence"/>
</dbReference>
<dbReference type="Proteomes" id="UP000760860">
    <property type="component" value="Unassembled WGS sequence"/>
</dbReference>
<dbReference type="Proteomes" id="UP000735874">
    <property type="component" value="Unassembled WGS sequence"/>
</dbReference>
<dbReference type="Proteomes" id="UP000688947">
    <property type="component" value="Unassembled WGS sequence"/>
</dbReference>
<name>A0A329RSC2_9STRA</name>
<proteinExistence type="predicted"/>
<accession>A0A329RSC2</accession>
<dbReference type="Proteomes" id="UP000736787">
    <property type="component" value="Unassembled WGS sequence"/>
</dbReference>
<reference evidence="7" key="3">
    <citation type="submission" date="2021-01" db="EMBL/GenBank/DDBJ databases">
        <title>Phytophthora aleatoria, a newly-described species from Pinus radiata is distinct from Phytophthora cactorum isolates based on comparative genomics.</title>
        <authorList>
            <person name="Mcdougal R."/>
            <person name="Panda P."/>
            <person name="Williams N."/>
            <person name="Studholme D.J."/>
        </authorList>
    </citation>
    <scope>NUCLEOTIDE SEQUENCE</scope>
    <source>
        <strain evidence="7">NZFS 3830</strain>
    </source>
</reference>
<dbReference type="EMBL" id="JAENGZ010000766">
    <property type="protein sequence ID" value="KAG6954140.1"/>
    <property type="molecule type" value="Genomic_DNA"/>
</dbReference>
<dbReference type="EMBL" id="RCMK01000627">
    <property type="protein sequence ID" value="KAG2918483.1"/>
    <property type="molecule type" value="Genomic_DNA"/>
</dbReference>
<evidence type="ECO:0000313" key="3">
    <source>
        <dbReference type="EMBL" id="KAG2902570.1"/>
    </source>
</evidence>
<dbReference type="VEuPathDB" id="FungiDB:PC110_g16449"/>
<dbReference type="EMBL" id="RCMI01000637">
    <property type="protein sequence ID" value="KAG2902570.1"/>
    <property type="molecule type" value="Genomic_DNA"/>
</dbReference>
<dbReference type="EMBL" id="RCMG01000150">
    <property type="protein sequence ID" value="KAG2861574.1"/>
    <property type="molecule type" value="Genomic_DNA"/>
</dbReference>
<comment type="caution">
    <text evidence="8">The sequence shown here is derived from an EMBL/GenBank/DDBJ whole genome shotgun (WGS) entry which is preliminary data.</text>
</comment>
<evidence type="ECO:0000313" key="7">
    <source>
        <dbReference type="EMBL" id="KAG6954140.1"/>
    </source>
</evidence>
<dbReference type="Proteomes" id="UP000251314">
    <property type="component" value="Unassembled WGS sequence"/>
</dbReference>
<evidence type="ECO:0000256" key="1">
    <source>
        <dbReference type="SAM" id="MobiDB-lite"/>
    </source>
</evidence>
<evidence type="ECO:0000313" key="2">
    <source>
        <dbReference type="EMBL" id="KAG2861574.1"/>
    </source>
</evidence>
<dbReference type="EMBL" id="RCML01000173">
    <property type="protein sequence ID" value="KAG2987363.1"/>
    <property type="molecule type" value="Genomic_DNA"/>
</dbReference>
<feature type="region of interest" description="Disordered" evidence="1">
    <location>
        <begin position="1"/>
        <end position="21"/>
    </location>
</feature>